<dbReference type="SMART" id="SM00399">
    <property type="entry name" value="ZnF_C4"/>
    <property type="match status" value="1"/>
</dbReference>
<name>Q9BJL4_CAEEL</name>
<organism evidence="13">
    <name type="scientific">Caenorhabditis elegans</name>
    <dbReference type="NCBI Taxonomy" id="6239"/>
    <lineage>
        <taxon>Eukaryota</taxon>
        <taxon>Metazoa</taxon>
        <taxon>Ecdysozoa</taxon>
        <taxon>Nematoda</taxon>
        <taxon>Chromadorea</taxon>
        <taxon>Rhabditida</taxon>
        <taxon>Rhabditina</taxon>
        <taxon>Rhabditomorpha</taxon>
        <taxon>Rhabditoidea</taxon>
        <taxon>Rhabditidae</taxon>
        <taxon>Peloderinae</taxon>
        <taxon>Caenorhabditis</taxon>
    </lineage>
</organism>
<dbReference type="InterPro" id="IPR013088">
    <property type="entry name" value="Znf_NHR/GATA"/>
</dbReference>
<comment type="function">
    <text evidence="10">Orphan nuclear receptor.</text>
</comment>
<evidence type="ECO:0000256" key="5">
    <source>
        <dbReference type="ARBA" id="ARBA00023015"/>
    </source>
</evidence>
<evidence type="ECO:0000256" key="11">
    <source>
        <dbReference type="SAM" id="MobiDB-lite"/>
    </source>
</evidence>
<reference evidence="13" key="1">
    <citation type="journal article" date="2005" name="J. Mol. Evol.">
        <title>Explosive lineage-specific expansion of the orphan nuclear receptor HNF4 in nematodes.</title>
        <authorList>
            <person name="Robinson-Rechavi M."/>
            <person name="Maina C.V."/>
            <person name="Gissendanner C.R."/>
            <person name="Laudet V."/>
            <person name="Sluder A."/>
        </authorList>
    </citation>
    <scope>NUCLEOTIDE SEQUENCE</scope>
</reference>
<sequence>FQMVPMNPELMHYPNQPHMMPGYPMINAYQQSYLQNPAQWTPEMLLCMQMQMQQMVPGTATNSTYMPPQSKNTVTPNATSPLSQISDRDSGNDTISPPLTSQNSATTPNYHNQPQMQLTPLQQAKPEKEEISPYAINNILSSTQSSPDNGNEADDKENSSVRRNTFPASSASTKKPRGTPYDRTNTPMTVVPQMPQFAPDFSNYNLTMNAWSEFFKKDRCMVCGDNSTGYHYGVQSCEGCKGFFRRSVHKNIAYVCTKGENCTFSYENCAANRGVRTRCQACRFAKCLAVGMNRDNVRVNKETDKDVKPSVASPNFEMTSQVKELTAAFVANMPCSTHLTSGTHAIGAIKKFIESVPALSSLLPKDEKALEMSIQKVMSGILAIRAAFTFDPITFYSCENPVNLLRGGIRNTVFNDCEVALLSGIHILQIVNGGVAEIFTSYCQGLRHQLSQTHLQEIGLCDRLLMRLGPYLNQ</sequence>
<evidence type="ECO:0000256" key="3">
    <source>
        <dbReference type="ARBA" id="ARBA00022771"/>
    </source>
</evidence>
<evidence type="ECO:0000256" key="8">
    <source>
        <dbReference type="ARBA" id="ARBA00023170"/>
    </source>
</evidence>
<feature type="compositionally biased region" description="Polar residues" evidence="11">
    <location>
        <begin position="59"/>
        <end position="85"/>
    </location>
</feature>
<dbReference type="PANTHER" id="PTHR24082:SF473">
    <property type="entry name" value="ECDYSONE-INDUCED PROTEIN 75B, ISOFORM B"/>
    <property type="match status" value="1"/>
</dbReference>
<feature type="region of interest" description="Disordered" evidence="11">
    <location>
        <begin position="59"/>
        <end position="114"/>
    </location>
</feature>
<accession>Q9BJL4</accession>
<dbReference type="HOGENOM" id="CLU_552354_0_0_1"/>
<keyword evidence="8 13" id="KW-0675">Receptor</keyword>
<dbReference type="FunFam" id="3.30.50.10:FF:000070">
    <property type="entry name" value="Nuclear hormone receptor family member nhr-2"/>
    <property type="match status" value="1"/>
</dbReference>
<feature type="compositionally biased region" description="Polar residues" evidence="11">
    <location>
        <begin position="92"/>
        <end position="114"/>
    </location>
</feature>
<dbReference type="PROSITE" id="PS00031">
    <property type="entry name" value="NUCLEAR_REC_DBD_1"/>
    <property type="match status" value="1"/>
</dbReference>
<evidence type="ECO:0000256" key="4">
    <source>
        <dbReference type="ARBA" id="ARBA00022833"/>
    </source>
</evidence>
<keyword evidence="2" id="KW-0479">Metal-binding</keyword>
<keyword evidence="3" id="KW-0863">Zinc-finger</keyword>
<proteinExistence type="evidence at transcript level"/>
<feature type="region of interest" description="Disordered" evidence="11">
    <location>
        <begin position="140"/>
        <end position="186"/>
    </location>
</feature>
<dbReference type="Gene3D" id="3.30.50.10">
    <property type="entry name" value="Erythroid Transcription Factor GATA-1, subunit A"/>
    <property type="match status" value="1"/>
</dbReference>
<dbReference type="PROSITE" id="PS51030">
    <property type="entry name" value="NUCLEAR_REC_DBD_2"/>
    <property type="match status" value="1"/>
</dbReference>
<evidence type="ECO:0000259" key="12">
    <source>
        <dbReference type="PROSITE" id="PS51030"/>
    </source>
</evidence>
<evidence type="ECO:0000256" key="9">
    <source>
        <dbReference type="ARBA" id="ARBA00023242"/>
    </source>
</evidence>
<evidence type="ECO:0000256" key="10">
    <source>
        <dbReference type="ARBA" id="ARBA00037512"/>
    </source>
</evidence>
<feature type="compositionally biased region" description="Polar residues" evidence="11">
    <location>
        <begin position="161"/>
        <end position="173"/>
    </location>
</feature>
<keyword evidence="9" id="KW-0539">Nucleus</keyword>
<evidence type="ECO:0000313" key="13">
    <source>
        <dbReference type="EMBL" id="AAK17972.1"/>
    </source>
</evidence>
<dbReference type="CDD" id="cd06916">
    <property type="entry name" value="NR_DBD_like"/>
    <property type="match status" value="1"/>
</dbReference>
<protein>
    <submittedName>
        <fullName evidence="13">Nuclear receptor NHR-2</fullName>
    </submittedName>
</protein>
<feature type="domain" description="Nuclear receptor" evidence="12">
    <location>
        <begin position="217"/>
        <end position="299"/>
    </location>
</feature>
<dbReference type="EMBL" id="AF332201">
    <property type="protein sequence ID" value="AAK17972.1"/>
    <property type="molecule type" value="mRNA"/>
</dbReference>
<dbReference type="GO" id="GO:0043565">
    <property type="term" value="F:sequence-specific DNA binding"/>
    <property type="evidence" value="ECO:0007669"/>
    <property type="project" value="InterPro"/>
</dbReference>
<evidence type="ECO:0000256" key="1">
    <source>
        <dbReference type="ARBA" id="ARBA00005993"/>
    </source>
</evidence>
<dbReference type="AlphaFoldDB" id="Q9BJL4"/>
<dbReference type="GO" id="GO:0008270">
    <property type="term" value="F:zinc ion binding"/>
    <property type="evidence" value="ECO:0007669"/>
    <property type="project" value="UniProtKB-KW"/>
</dbReference>
<dbReference type="PANTHER" id="PTHR24082">
    <property type="entry name" value="NUCLEAR HORMONE RECEPTOR"/>
    <property type="match status" value="1"/>
</dbReference>
<dbReference type="SUPFAM" id="SSF57716">
    <property type="entry name" value="Glucocorticoid receptor-like (DNA-binding domain)"/>
    <property type="match status" value="1"/>
</dbReference>
<dbReference type="Pfam" id="PF00105">
    <property type="entry name" value="zf-C4"/>
    <property type="match status" value="1"/>
</dbReference>
<dbReference type="PRINTS" id="PR00047">
    <property type="entry name" value="STROIDFINGER"/>
</dbReference>
<evidence type="ECO:0000256" key="7">
    <source>
        <dbReference type="ARBA" id="ARBA00023163"/>
    </source>
</evidence>
<dbReference type="InterPro" id="IPR001628">
    <property type="entry name" value="Znf_hrmn_rcpt"/>
</dbReference>
<dbReference type="InterPro" id="IPR050234">
    <property type="entry name" value="Nuclear_hormone_rcpt_NR1"/>
</dbReference>
<dbReference type="GO" id="GO:0003700">
    <property type="term" value="F:DNA-binding transcription factor activity"/>
    <property type="evidence" value="ECO:0007669"/>
    <property type="project" value="InterPro"/>
</dbReference>
<keyword evidence="7" id="KW-0804">Transcription</keyword>
<feature type="compositionally biased region" description="Polar residues" evidence="11">
    <location>
        <begin position="140"/>
        <end position="149"/>
    </location>
</feature>
<keyword evidence="6" id="KW-0238">DNA-binding</keyword>
<feature type="non-terminal residue" evidence="13">
    <location>
        <position position="1"/>
    </location>
</feature>
<keyword evidence="5" id="KW-0805">Transcription regulation</keyword>
<evidence type="ECO:0000256" key="2">
    <source>
        <dbReference type="ARBA" id="ARBA00022723"/>
    </source>
</evidence>
<comment type="similarity">
    <text evidence="1">Belongs to the nuclear hormone receptor family.</text>
</comment>
<evidence type="ECO:0000256" key="6">
    <source>
        <dbReference type="ARBA" id="ARBA00023125"/>
    </source>
</evidence>
<keyword evidence="4" id="KW-0862">Zinc</keyword>